<proteinExistence type="inferred from homology"/>
<accession>A0A930Y7J6</accession>
<evidence type="ECO:0000256" key="1">
    <source>
        <dbReference type="ARBA" id="ARBA00022603"/>
    </source>
</evidence>
<keyword evidence="9" id="KW-1185">Reference proteome</keyword>
<dbReference type="GO" id="GO:0003677">
    <property type="term" value="F:DNA binding"/>
    <property type="evidence" value="ECO:0007669"/>
    <property type="project" value="TreeGrafter"/>
</dbReference>
<dbReference type="NCBIfam" id="TIGR00675">
    <property type="entry name" value="dcm"/>
    <property type="match status" value="1"/>
</dbReference>
<dbReference type="Pfam" id="PF00145">
    <property type="entry name" value="DNA_methylase"/>
    <property type="match status" value="2"/>
</dbReference>
<comment type="catalytic activity">
    <reaction evidence="7">
        <text>a 2'-deoxycytidine in DNA + S-adenosyl-L-methionine = a 5-methyl-2'-deoxycytidine in DNA + S-adenosyl-L-homocysteine + H(+)</text>
        <dbReference type="Rhea" id="RHEA:13681"/>
        <dbReference type="Rhea" id="RHEA-COMP:11369"/>
        <dbReference type="Rhea" id="RHEA-COMP:11370"/>
        <dbReference type="ChEBI" id="CHEBI:15378"/>
        <dbReference type="ChEBI" id="CHEBI:57856"/>
        <dbReference type="ChEBI" id="CHEBI:59789"/>
        <dbReference type="ChEBI" id="CHEBI:85452"/>
        <dbReference type="ChEBI" id="CHEBI:85454"/>
        <dbReference type="EC" id="2.1.1.37"/>
    </reaction>
</comment>
<organism evidence="8 9">
    <name type="scientific">Nocardioides acrostichi</name>
    <dbReference type="NCBI Taxonomy" id="2784339"/>
    <lineage>
        <taxon>Bacteria</taxon>
        <taxon>Bacillati</taxon>
        <taxon>Actinomycetota</taxon>
        <taxon>Actinomycetes</taxon>
        <taxon>Propionibacteriales</taxon>
        <taxon>Nocardioidaceae</taxon>
        <taxon>Nocardioides</taxon>
    </lineage>
</organism>
<dbReference type="SUPFAM" id="SSF53335">
    <property type="entry name" value="S-adenosyl-L-methionine-dependent methyltransferases"/>
    <property type="match status" value="1"/>
</dbReference>
<comment type="similarity">
    <text evidence="5 6">Belongs to the class I-like SAM-binding methyltransferase superfamily. C5-methyltransferase family.</text>
</comment>
<dbReference type="EMBL" id="JADIVZ010000012">
    <property type="protein sequence ID" value="MBF4163490.1"/>
    <property type="molecule type" value="Genomic_DNA"/>
</dbReference>
<dbReference type="InterPro" id="IPR001525">
    <property type="entry name" value="C5_MeTfrase"/>
</dbReference>
<sequence>MVSLFTGAGGLDTGLDATGEFDLLGCVEIESRYCESLRVNRAAGRFGSPSTEIIEADLSVLDPVVLMEKLGIEPGEVDVLVGGPPCQAFSTAGRRKSVADPRGTLVWDFLRFVEALQPTMFVMENVRGLLSAALQHRPIAERPPHGPPLTRAELPGSVMRLWAHDLARLEGGYRADCFEVNAVNYGAPQLRERALVIGNRLGKVVDFPEPTHGPGTDRPFGTLGEALAGVVEAPAERVLMDFSPRKKAYLELVTPGGNWRTLPPAVAQESMGRAFHAKGGRSGWWRRLSRDLPCPTITTMPNHSSTSMCHPDEVRVLSVAECLAVQEFPADWQVTGSPQEQYAQVGNAVPARLGRVAGELVAAELRSPEAHVVADAEPFRRVYLRSHVRTRRWYGSGEGAVVWPPSAASS</sequence>
<dbReference type="PROSITE" id="PS51679">
    <property type="entry name" value="SAM_MT_C5"/>
    <property type="match status" value="1"/>
</dbReference>
<dbReference type="AlphaFoldDB" id="A0A930Y7J6"/>
<evidence type="ECO:0000256" key="6">
    <source>
        <dbReference type="RuleBase" id="RU000416"/>
    </source>
</evidence>
<comment type="caution">
    <text evidence="8">The sequence shown here is derived from an EMBL/GenBank/DDBJ whole genome shotgun (WGS) entry which is preliminary data.</text>
</comment>
<dbReference type="RefSeq" id="WP_194504752.1">
    <property type="nucleotide sequence ID" value="NZ_JADIVZ010000012.1"/>
</dbReference>
<dbReference type="GO" id="GO:0032259">
    <property type="term" value="P:methylation"/>
    <property type="evidence" value="ECO:0007669"/>
    <property type="project" value="UniProtKB-KW"/>
</dbReference>
<protein>
    <recommendedName>
        <fullName evidence="7">Cytosine-specific methyltransferase</fullName>
        <ecNumber evidence="7">2.1.1.37</ecNumber>
    </recommendedName>
</protein>
<evidence type="ECO:0000256" key="2">
    <source>
        <dbReference type="ARBA" id="ARBA00022679"/>
    </source>
</evidence>
<dbReference type="PANTHER" id="PTHR10629:SF52">
    <property type="entry name" value="DNA (CYTOSINE-5)-METHYLTRANSFERASE 1"/>
    <property type="match status" value="1"/>
</dbReference>
<keyword evidence="3 5" id="KW-0949">S-adenosyl-L-methionine</keyword>
<keyword evidence="2 5" id="KW-0808">Transferase</keyword>
<evidence type="ECO:0000313" key="9">
    <source>
        <dbReference type="Proteomes" id="UP000656804"/>
    </source>
</evidence>
<name>A0A930Y7J6_9ACTN</name>
<dbReference type="Proteomes" id="UP000656804">
    <property type="component" value="Unassembled WGS sequence"/>
</dbReference>
<evidence type="ECO:0000256" key="3">
    <source>
        <dbReference type="ARBA" id="ARBA00022691"/>
    </source>
</evidence>
<dbReference type="InterPro" id="IPR018117">
    <property type="entry name" value="C5_DNA_meth_AS"/>
</dbReference>
<dbReference type="GO" id="GO:0003886">
    <property type="term" value="F:DNA (cytosine-5-)-methyltransferase activity"/>
    <property type="evidence" value="ECO:0007669"/>
    <property type="project" value="UniProtKB-EC"/>
</dbReference>
<evidence type="ECO:0000256" key="7">
    <source>
        <dbReference type="RuleBase" id="RU000417"/>
    </source>
</evidence>
<dbReference type="GO" id="GO:0009307">
    <property type="term" value="P:DNA restriction-modification system"/>
    <property type="evidence" value="ECO:0007669"/>
    <property type="project" value="UniProtKB-KW"/>
</dbReference>
<reference evidence="8" key="1">
    <citation type="submission" date="2020-11" db="EMBL/GenBank/DDBJ databases">
        <title>Nocardioides sp. CBS4Y-1, whole genome shotgun sequence.</title>
        <authorList>
            <person name="Tuo L."/>
        </authorList>
    </citation>
    <scope>NUCLEOTIDE SEQUENCE</scope>
    <source>
        <strain evidence="8">CBS4Y-1</strain>
    </source>
</reference>
<evidence type="ECO:0000256" key="4">
    <source>
        <dbReference type="ARBA" id="ARBA00022747"/>
    </source>
</evidence>
<dbReference type="InterPro" id="IPR050390">
    <property type="entry name" value="C5-Methyltransferase"/>
</dbReference>
<dbReference type="PANTHER" id="PTHR10629">
    <property type="entry name" value="CYTOSINE-SPECIFIC METHYLTRANSFERASE"/>
    <property type="match status" value="1"/>
</dbReference>
<keyword evidence="4" id="KW-0680">Restriction system</keyword>
<dbReference type="EC" id="2.1.1.37" evidence="7"/>
<dbReference type="GO" id="GO:0044027">
    <property type="term" value="P:negative regulation of gene expression via chromosomal CpG island methylation"/>
    <property type="evidence" value="ECO:0007669"/>
    <property type="project" value="TreeGrafter"/>
</dbReference>
<dbReference type="InterPro" id="IPR029063">
    <property type="entry name" value="SAM-dependent_MTases_sf"/>
</dbReference>
<evidence type="ECO:0000256" key="5">
    <source>
        <dbReference type="PROSITE-ProRule" id="PRU01016"/>
    </source>
</evidence>
<dbReference type="Gene3D" id="3.90.120.10">
    <property type="entry name" value="DNA Methylase, subunit A, domain 2"/>
    <property type="match status" value="1"/>
</dbReference>
<dbReference type="Gene3D" id="3.40.50.150">
    <property type="entry name" value="Vaccinia Virus protein VP39"/>
    <property type="match status" value="1"/>
</dbReference>
<gene>
    <name evidence="8" type="ORF">ISG29_17515</name>
</gene>
<evidence type="ECO:0000313" key="8">
    <source>
        <dbReference type="EMBL" id="MBF4163490.1"/>
    </source>
</evidence>
<dbReference type="PRINTS" id="PR00105">
    <property type="entry name" value="C5METTRFRASE"/>
</dbReference>
<feature type="active site" evidence="5">
    <location>
        <position position="86"/>
    </location>
</feature>
<keyword evidence="1 5" id="KW-0489">Methyltransferase</keyword>
<dbReference type="PROSITE" id="PS00094">
    <property type="entry name" value="C5_MTASE_1"/>
    <property type="match status" value="1"/>
</dbReference>